<dbReference type="EMBL" id="JAGKHQ010000013">
    <property type="protein sequence ID" value="KAG7500096.1"/>
    <property type="molecule type" value="Genomic_DNA"/>
</dbReference>
<name>A0AAV6R3Y8_SOLSE</name>
<sequence>MAAIVFPAVILGLCSPRNKSKTLLDMRAQAVWSSHSQHSCSLPLRVPVGAALRLRALRDEQTEHCARVQSGQTRLPLSLYPFYLHVQETGGHVGSTDLSHEQIHAIAVQNNSNNNNAIKEE</sequence>
<organism evidence="1 2">
    <name type="scientific">Solea senegalensis</name>
    <name type="common">Senegalese sole</name>
    <dbReference type="NCBI Taxonomy" id="28829"/>
    <lineage>
        <taxon>Eukaryota</taxon>
        <taxon>Metazoa</taxon>
        <taxon>Chordata</taxon>
        <taxon>Craniata</taxon>
        <taxon>Vertebrata</taxon>
        <taxon>Euteleostomi</taxon>
        <taxon>Actinopterygii</taxon>
        <taxon>Neopterygii</taxon>
        <taxon>Teleostei</taxon>
        <taxon>Neoteleostei</taxon>
        <taxon>Acanthomorphata</taxon>
        <taxon>Carangaria</taxon>
        <taxon>Pleuronectiformes</taxon>
        <taxon>Pleuronectoidei</taxon>
        <taxon>Soleidae</taxon>
        <taxon>Solea</taxon>
    </lineage>
</organism>
<evidence type="ECO:0000313" key="2">
    <source>
        <dbReference type="Proteomes" id="UP000693946"/>
    </source>
</evidence>
<accession>A0AAV6R3Y8</accession>
<gene>
    <name evidence="1" type="ORF">JOB18_008606</name>
</gene>
<proteinExistence type="predicted"/>
<comment type="caution">
    <text evidence="1">The sequence shown here is derived from an EMBL/GenBank/DDBJ whole genome shotgun (WGS) entry which is preliminary data.</text>
</comment>
<protein>
    <submittedName>
        <fullName evidence="1">Uncharacterized protein</fullName>
    </submittedName>
</protein>
<evidence type="ECO:0000313" key="1">
    <source>
        <dbReference type="EMBL" id="KAG7500096.1"/>
    </source>
</evidence>
<dbReference type="Proteomes" id="UP000693946">
    <property type="component" value="Linkage Group LG20"/>
</dbReference>
<reference evidence="1 2" key="1">
    <citation type="journal article" date="2021" name="Sci. Rep.">
        <title>Chromosome anchoring in Senegalese sole (Solea senegalensis) reveals sex-associated markers and genome rearrangements in flatfish.</title>
        <authorList>
            <person name="Guerrero-Cozar I."/>
            <person name="Gomez-Garrido J."/>
            <person name="Berbel C."/>
            <person name="Martinez-Blanch J.F."/>
            <person name="Alioto T."/>
            <person name="Claros M.G."/>
            <person name="Gagnaire P.A."/>
            <person name="Manchado M."/>
        </authorList>
    </citation>
    <scope>NUCLEOTIDE SEQUENCE [LARGE SCALE GENOMIC DNA]</scope>
    <source>
        <strain evidence="1">Sse05_10M</strain>
    </source>
</reference>
<keyword evidence="2" id="KW-1185">Reference proteome</keyword>
<dbReference type="AlphaFoldDB" id="A0AAV6R3Y8"/>